<accession>A0A2D3I709</accession>
<keyword evidence="1" id="KW-0812">Transmembrane</keyword>
<feature type="transmembrane region" description="Helical" evidence="1">
    <location>
        <begin position="9"/>
        <end position="26"/>
    </location>
</feature>
<sequence length="62" mass="6860">MKLDISESLSIILLSSCFIVFMPVILDPYPNVRPALLGVVVVVFLSSGDIMFNIQSLFIRST</sequence>
<keyword evidence="1" id="KW-0472">Membrane</keyword>
<keyword evidence="1" id="KW-1133">Transmembrane helix</keyword>
<feature type="transmembrane region" description="Helical" evidence="1">
    <location>
        <begin position="32"/>
        <end position="52"/>
    </location>
</feature>
<name>A0A2D3I709_9VIRU</name>
<evidence type="ECO:0000313" key="2">
    <source>
        <dbReference type="EMBL" id="ATU84173.1"/>
    </source>
</evidence>
<protein>
    <submittedName>
        <fullName evidence="2">ORF1027</fullName>
    </submittedName>
</protein>
<proteinExistence type="predicted"/>
<dbReference type="Proteomes" id="UP000267516">
    <property type="component" value="Segment"/>
</dbReference>
<reference evidence="2" key="1">
    <citation type="journal article" date="2018" name="Aquaculture">
        <title>Complete genome sequence of a white spot syndrome virus associated with a disease incursion in Australia.</title>
        <authorList>
            <person name="Oakey J."/>
            <person name="Smith C.S."/>
        </authorList>
    </citation>
    <scope>NUCLEOTIDE SEQUENCE [LARGE SCALE GENOMIC DNA]</scope>
    <source>
        <strain evidence="2">WSSV-AU</strain>
    </source>
</reference>
<dbReference type="EMBL" id="MF768985">
    <property type="protein sequence ID" value="ATU84173.1"/>
    <property type="molecule type" value="Genomic_DNA"/>
</dbReference>
<evidence type="ECO:0000256" key="1">
    <source>
        <dbReference type="SAM" id="Phobius"/>
    </source>
</evidence>
<organism evidence="2">
    <name type="scientific">White spot syndrome virus</name>
    <dbReference type="NCBI Taxonomy" id="342409"/>
    <lineage>
        <taxon>Viruses</taxon>
        <taxon>Viruses incertae sedis</taxon>
        <taxon>Naldaviricetes</taxon>
        <taxon>Nimaviridae</taxon>
        <taxon>Whispovirus</taxon>
    </lineage>
</organism>